<feature type="coiled-coil region" evidence="1">
    <location>
        <begin position="26"/>
        <end position="53"/>
    </location>
</feature>
<accession>A0A6P4Y0J4</accession>
<gene>
    <name evidence="4" type="primary">LOC109468569</name>
</gene>
<feature type="compositionally biased region" description="Basic and acidic residues" evidence="2">
    <location>
        <begin position="66"/>
        <end position="79"/>
    </location>
</feature>
<dbReference type="OrthoDB" id="10653419at2759"/>
<evidence type="ECO:0000313" key="3">
    <source>
        <dbReference type="Proteomes" id="UP000515135"/>
    </source>
</evidence>
<sequence length="330" mass="36318">MLRCGELAVLGEKKGRILQSKAHVHNKHLQIELGILEQEQRRAEVQLRSKQEQLLRQFQSLRKRSAEIRKDLESRERSPRTTCDGPTPVSSASTATSSEGHPSGCVYNCNKDVLVFPAGAKTASSRKRWSVAACTLGASQHIQRLTDPSYIKRRFKIAEEDEHLAPKNEAVSRRRKSLDPTMLAAILDVDTSTVNLEAQAYARVRASPSLLQKSLELDGEEGDRGRTVPTVKQRRASVAIPGCWPSKTTGTRLPPLTSDKATGTANGADLRQQRRHSLPAITVTCDPQDTIDSQGGMASCLGPGIKSKPRKSSVTFAESNIIKEHIEEEK</sequence>
<protein>
    <submittedName>
        <fullName evidence="4">Uncharacterized protein LOC109468569</fullName>
    </submittedName>
</protein>
<dbReference type="Proteomes" id="UP000515135">
    <property type="component" value="Unplaced"/>
</dbReference>
<dbReference type="GeneID" id="109468569"/>
<keyword evidence="1" id="KW-0175">Coiled coil</keyword>
<dbReference type="RefSeq" id="XP_019622405.1">
    <property type="nucleotide sequence ID" value="XM_019766846.1"/>
</dbReference>
<organism evidence="3 4">
    <name type="scientific">Branchiostoma belcheri</name>
    <name type="common">Amphioxus</name>
    <dbReference type="NCBI Taxonomy" id="7741"/>
    <lineage>
        <taxon>Eukaryota</taxon>
        <taxon>Metazoa</taxon>
        <taxon>Chordata</taxon>
        <taxon>Cephalochordata</taxon>
        <taxon>Leptocardii</taxon>
        <taxon>Amphioxiformes</taxon>
        <taxon>Branchiostomatidae</taxon>
        <taxon>Branchiostoma</taxon>
    </lineage>
</organism>
<proteinExistence type="predicted"/>
<evidence type="ECO:0000313" key="4">
    <source>
        <dbReference type="RefSeq" id="XP_019622405.1"/>
    </source>
</evidence>
<name>A0A6P4Y0J4_BRABE</name>
<dbReference type="AlphaFoldDB" id="A0A6P4Y0J4"/>
<feature type="region of interest" description="Disordered" evidence="2">
    <location>
        <begin position="243"/>
        <end position="274"/>
    </location>
</feature>
<dbReference type="KEGG" id="bbel:109468569"/>
<feature type="region of interest" description="Disordered" evidence="2">
    <location>
        <begin position="66"/>
        <end position="102"/>
    </location>
</feature>
<evidence type="ECO:0000256" key="2">
    <source>
        <dbReference type="SAM" id="MobiDB-lite"/>
    </source>
</evidence>
<evidence type="ECO:0000256" key="1">
    <source>
        <dbReference type="SAM" id="Coils"/>
    </source>
</evidence>
<feature type="region of interest" description="Disordered" evidence="2">
    <location>
        <begin position="217"/>
        <end position="236"/>
    </location>
</feature>
<reference evidence="4" key="1">
    <citation type="submission" date="2025-08" db="UniProtKB">
        <authorList>
            <consortium name="RefSeq"/>
        </authorList>
    </citation>
    <scope>IDENTIFICATION</scope>
    <source>
        <tissue evidence="4">Gonad</tissue>
    </source>
</reference>
<keyword evidence="3" id="KW-1185">Reference proteome</keyword>